<comment type="caution">
    <text evidence="1">The sequence shown here is derived from an EMBL/GenBank/DDBJ whole genome shotgun (WGS) entry which is preliminary data.</text>
</comment>
<proteinExistence type="predicted"/>
<sequence length="89" mass="9621">MAPSHTNTTRSPQYGAMQGVVDSLFADADVKAVRRLDVVLAAEASDMPDDLMEIVKLLPPGSYTRQRLCDQLNSSIGGHAWGQVYGTVE</sequence>
<evidence type="ECO:0008006" key="3">
    <source>
        <dbReference type="Google" id="ProtNLM"/>
    </source>
</evidence>
<keyword evidence="2" id="KW-1185">Reference proteome</keyword>
<protein>
    <recommendedName>
        <fullName evidence="3">DUF2795 domain-containing protein</fullName>
    </recommendedName>
</protein>
<dbReference type="OrthoDB" id="3174856at2"/>
<accession>A0A2K2UE54</accession>
<dbReference type="EMBL" id="PPEK01000001">
    <property type="protein sequence ID" value="PNV68615.1"/>
    <property type="molecule type" value="Genomic_DNA"/>
</dbReference>
<gene>
    <name evidence="1" type="ORF">C2L71_01110</name>
</gene>
<name>A0A2K2UE54_9ACTN</name>
<reference evidence="2" key="1">
    <citation type="submission" date="2018-01" db="EMBL/GenBank/DDBJ databases">
        <title>Rubneribacter badeniensis gen. nov., sp. nov., and Colonibacter rubneri, gen. nov., sp. nov., WGS of new members of the Eggerthellaceae.</title>
        <authorList>
            <person name="Danylec N."/>
            <person name="Stoll D.A."/>
            <person name="Doetsch A."/>
            <person name="Kulling S.E."/>
            <person name="Huch M."/>
        </authorList>
    </citation>
    <scope>NUCLEOTIDE SEQUENCE [LARGE SCALE GENOMIC DNA]</scope>
    <source>
        <strain evidence="2">ResAG-96</strain>
    </source>
</reference>
<organism evidence="1 2">
    <name type="scientific">Enteroscipio rubneri</name>
    <dbReference type="NCBI Taxonomy" id="2070686"/>
    <lineage>
        <taxon>Bacteria</taxon>
        <taxon>Bacillati</taxon>
        <taxon>Actinomycetota</taxon>
        <taxon>Coriobacteriia</taxon>
        <taxon>Eggerthellales</taxon>
        <taxon>Eggerthellaceae</taxon>
        <taxon>Enteroscipio</taxon>
    </lineage>
</organism>
<dbReference type="AlphaFoldDB" id="A0A2K2UE54"/>
<dbReference type="RefSeq" id="WP_103263942.1">
    <property type="nucleotide sequence ID" value="NZ_CABMLE010000001.1"/>
</dbReference>
<evidence type="ECO:0000313" key="2">
    <source>
        <dbReference type="Proteomes" id="UP000236197"/>
    </source>
</evidence>
<evidence type="ECO:0000313" key="1">
    <source>
        <dbReference type="EMBL" id="PNV68615.1"/>
    </source>
</evidence>
<dbReference type="Proteomes" id="UP000236197">
    <property type="component" value="Unassembled WGS sequence"/>
</dbReference>